<keyword evidence="6" id="KW-1185">Reference proteome</keyword>
<comment type="caution">
    <text evidence="5">The sequence shown here is derived from an EMBL/GenBank/DDBJ whole genome shotgun (WGS) entry which is preliminary data.</text>
</comment>
<dbReference type="PROSITE" id="PS51184">
    <property type="entry name" value="JMJC"/>
    <property type="match status" value="1"/>
</dbReference>
<name>A0ABQ1GC98_9GAMM</name>
<organism evidence="5 6">
    <name type="scientific">Dyella nitratireducens</name>
    <dbReference type="NCBI Taxonomy" id="1849580"/>
    <lineage>
        <taxon>Bacteria</taxon>
        <taxon>Pseudomonadati</taxon>
        <taxon>Pseudomonadota</taxon>
        <taxon>Gammaproteobacteria</taxon>
        <taxon>Lysobacterales</taxon>
        <taxon>Rhodanobacteraceae</taxon>
        <taxon>Dyella</taxon>
    </lineage>
</organism>
<evidence type="ECO:0000256" key="2">
    <source>
        <dbReference type="ARBA" id="ARBA00022723"/>
    </source>
</evidence>
<evidence type="ECO:0000313" key="6">
    <source>
        <dbReference type="Proteomes" id="UP000620046"/>
    </source>
</evidence>
<reference evidence="6" key="1">
    <citation type="journal article" date="2019" name="Int. J. Syst. Evol. Microbiol.">
        <title>The Global Catalogue of Microorganisms (GCM) 10K type strain sequencing project: providing services to taxonomists for standard genome sequencing and annotation.</title>
        <authorList>
            <consortium name="The Broad Institute Genomics Platform"/>
            <consortium name="The Broad Institute Genome Sequencing Center for Infectious Disease"/>
            <person name="Wu L."/>
            <person name="Ma J."/>
        </authorList>
    </citation>
    <scope>NUCLEOTIDE SEQUENCE [LARGE SCALE GENOMIC DNA]</scope>
    <source>
        <strain evidence="6">CGMCC 1.15439</strain>
    </source>
</reference>
<evidence type="ECO:0000256" key="3">
    <source>
        <dbReference type="ARBA" id="ARBA00023004"/>
    </source>
</evidence>
<proteinExistence type="predicted"/>
<dbReference type="EMBL" id="BMJA01000002">
    <property type="protein sequence ID" value="GGA40707.1"/>
    <property type="molecule type" value="Genomic_DNA"/>
</dbReference>
<dbReference type="PANTHER" id="PTHR13096:SF9">
    <property type="entry name" value="BIFUNCTIONAL LYSINE-SPECIFIC DEMETHYLASE AND HISTIDYL-HYDROXYLASE"/>
    <property type="match status" value="1"/>
</dbReference>
<keyword evidence="3" id="KW-0408">Iron</keyword>
<dbReference type="InterPro" id="IPR003347">
    <property type="entry name" value="JmjC_dom"/>
</dbReference>
<evidence type="ECO:0000259" key="4">
    <source>
        <dbReference type="PROSITE" id="PS51184"/>
    </source>
</evidence>
<sequence>MNLESLLFPIGLEEFNRTYWSKQFLRIARDNTKYYNDMFSEVDMENTLYIASRFPGAVQEIAEDTVIRTIHTPEDAVNTFNAKRSLRINAIQRFSITLEKLTRNLAKVISSPININLYMSPFSGQKALPRHYDLHDVIVLQISGRKKWKIFEPRVELPLETLPRLQYETNDDVRRFRVQELGGGRDCVEMASEFVVEPGDLLYLPRGFYHEALTDNDAGASCHLTIGVKPTTYLDLFALALADAAYADPRLRGHLPLGLAKSAPLQSEAIRAFNEISRDLPTHFNSNKALSKYIGLLHRAHKGSLQNQLFSRQATATDINALTIDSRLGVRDGTLLGLDYSSSPVHLCFGENRFAIEDDYIEACQFLCDNSDFSSSMLPGPLTAQQKLTLLRQLMVENIVFMREQSHAAA</sequence>
<feature type="domain" description="JmjC" evidence="4">
    <location>
        <begin position="90"/>
        <end position="245"/>
    </location>
</feature>
<dbReference type="PANTHER" id="PTHR13096">
    <property type="entry name" value="MINA53 MYC INDUCED NUCLEAR ANTIGEN"/>
    <property type="match status" value="1"/>
</dbReference>
<dbReference type="RefSeq" id="WP_188795465.1">
    <property type="nucleotide sequence ID" value="NZ_BMJA01000002.1"/>
</dbReference>
<evidence type="ECO:0000313" key="5">
    <source>
        <dbReference type="EMBL" id="GGA40707.1"/>
    </source>
</evidence>
<evidence type="ECO:0000256" key="1">
    <source>
        <dbReference type="ARBA" id="ARBA00001954"/>
    </source>
</evidence>
<accession>A0ABQ1GC98</accession>
<dbReference type="Proteomes" id="UP000620046">
    <property type="component" value="Unassembled WGS sequence"/>
</dbReference>
<protein>
    <recommendedName>
        <fullName evidence="4">JmjC domain-containing protein</fullName>
    </recommendedName>
</protein>
<dbReference type="SUPFAM" id="SSF51197">
    <property type="entry name" value="Clavaminate synthase-like"/>
    <property type="match status" value="1"/>
</dbReference>
<dbReference type="InterPro" id="IPR039994">
    <property type="entry name" value="NO66-like"/>
</dbReference>
<keyword evidence="2" id="KW-0479">Metal-binding</keyword>
<dbReference type="Gene3D" id="2.60.120.650">
    <property type="entry name" value="Cupin"/>
    <property type="match status" value="1"/>
</dbReference>
<dbReference type="Pfam" id="PF08007">
    <property type="entry name" value="JmjC_2"/>
    <property type="match status" value="1"/>
</dbReference>
<gene>
    <name evidence="5" type="ORF">GCM10010981_32400</name>
</gene>
<comment type="cofactor">
    <cofactor evidence="1">
        <name>Fe(2+)</name>
        <dbReference type="ChEBI" id="CHEBI:29033"/>
    </cofactor>
</comment>